<evidence type="ECO:0000313" key="3">
    <source>
        <dbReference type="Proteomes" id="UP001583280"/>
    </source>
</evidence>
<feature type="compositionally biased region" description="Low complexity" evidence="1">
    <location>
        <begin position="91"/>
        <end position="109"/>
    </location>
</feature>
<feature type="region of interest" description="Disordered" evidence="1">
    <location>
        <begin position="373"/>
        <end position="420"/>
    </location>
</feature>
<comment type="caution">
    <text evidence="2">The sequence shown here is derived from an EMBL/GenBank/DDBJ whole genome shotgun (WGS) entry which is preliminary data.</text>
</comment>
<feature type="compositionally biased region" description="Acidic residues" evidence="1">
    <location>
        <begin position="205"/>
        <end position="220"/>
    </location>
</feature>
<feature type="region of interest" description="Disordered" evidence="1">
    <location>
        <begin position="186"/>
        <end position="225"/>
    </location>
</feature>
<gene>
    <name evidence="2" type="ORF">Cpir12675_002462</name>
</gene>
<name>A0ABR3Z964_9PEZI</name>
<proteinExistence type="predicted"/>
<feature type="compositionally biased region" description="Basic and acidic residues" evidence="1">
    <location>
        <begin position="389"/>
        <end position="412"/>
    </location>
</feature>
<feature type="compositionally biased region" description="Low complexity" evidence="1">
    <location>
        <begin position="1"/>
        <end position="14"/>
    </location>
</feature>
<protein>
    <submittedName>
        <fullName evidence="2">Uncharacterized protein</fullName>
    </submittedName>
</protein>
<feature type="compositionally biased region" description="Low complexity" evidence="1">
    <location>
        <begin position="263"/>
        <end position="278"/>
    </location>
</feature>
<dbReference type="Proteomes" id="UP001583280">
    <property type="component" value="Unassembled WGS sequence"/>
</dbReference>
<feature type="region of interest" description="Disordered" evidence="1">
    <location>
        <begin position="1"/>
        <end position="133"/>
    </location>
</feature>
<feature type="compositionally biased region" description="Polar residues" evidence="1">
    <location>
        <begin position="64"/>
        <end position="90"/>
    </location>
</feature>
<reference evidence="2 3" key="1">
    <citation type="journal article" date="2024" name="IMA Fungus">
        <title>IMA Genome - F19 : A genome assembly and annotation guide to empower mycologists, including annotated draft genome sequences of Ceratocystis pirilliformis, Diaporthe australafricana, Fusarium ophioides, Paecilomyces lecythidis, and Sporothrix stenoceras.</title>
        <authorList>
            <person name="Aylward J."/>
            <person name="Wilson A.M."/>
            <person name="Visagie C.M."/>
            <person name="Spraker J."/>
            <person name="Barnes I."/>
            <person name="Buitendag C."/>
            <person name="Ceriani C."/>
            <person name="Del Mar Angel L."/>
            <person name="du Plessis D."/>
            <person name="Fuchs T."/>
            <person name="Gasser K."/>
            <person name="Kramer D."/>
            <person name="Li W."/>
            <person name="Munsamy K."/>
            <person name="Piso A."/>
            <person name="Price J.L."/>
            <person name="Sonnekus B."/>
            <person name="Thomas C."/>
            <person name="van der Nest A."/>
            <person name="van Dijk A."/>
            <person name="van Heerden A."/>
            <person name="van Vuuren N."/>
            <person name="Yilmaz N."/>
            <person name="Duong T.A."/>
            <person name="van der Merwe N.A."/>
            <person name="Wingfield M.J."/>
            <person name="Wingfield B.D."/>
        </authorList>
    </citation>
    <scope>NUCLEOTIDE SEQUENCE [LARGE SCALE GENOMIC DNA]</scope>
    <source>
        <strain evidence="2 3">CMW 12675</strain>
    </source>
</reference>
<organism evidence="2 3">
    <name type="scientific">Ceratocystis pirilliformis</name>
    <dbReference type="NCBI Taxonomy" id="259994"/>
    <lineage>
        <taxon>Eukaryota</taxon>
        <taxon>Fungi</taxon>
        <taxon>Dikarya</taxon>
        <taxon>Ascomycota</taxon>
        <taxon>Pezizomycotina</taxon>
        <taxon>Sordariomycetes</taxon>
        <taxon>Hypocreomycetidae</taxon>
        <taxon>Microascales</taxon>
        <taxon>Ceratocystidaceae</taxon>
        <taxon>Ceratocystis</taxon>
    </lineage>
</organism>
<keyword evidence="3" id="KW-1185">Reference proteome</keyword>
<feature type="region of interest" description="Disordered" evidence="1">
    <location>
        <begin position="244"/>
        <end position="278"/>
    </location>
</feature>
<dbReference type="EMBL" id="JAWDJO010000048">
    <property type="protein sequence ID" value="KAL1897205.1"/>
    <property type="molecule type" value="Genomic_DNA"/>
</dbReference>
<evidence type="ECO:0000256" key="1">
    <source>
        <dbReference type="SAM" id="MobiDB-lite"/>
    </source>
</evidence>
<feature type="compositionally biased region" description="Low complexity" evidence="1">
    <location>
        <begin position="25"/>
        <end position="43"/>
    </location>
</feature>
<accession>A0ABR3Z964</accession>
<evidence type="ECO:0000313" key="2">
    <source>
        <dbReference type="EMBL" id="KAL1897205.1"/>
    </source>
</evidence>
<sequence length="420" mass="44169">MSASPPTLASPALARNVSLDKETEPVAGSLPAAAATTTPGAGAQPIVDKSIDDNAPVSPMSALRLSSSPVAEAVSQSKPEHSSNISPEKTSSNNQPASSSSPKLTTTPKKTVKFSETTQTHTLPPPLSQPLQKPNAAVINTHITMWDTKNKAQLPTTSQNILVPDGDEIFIFDDDDNMPISTASKLVTSSAGADETGDRPKNPPVDDESDNDEEHDGDLDSEGRDHVAPLRETYVSHSYVQALNIPLPPDHPDYGSSLANTPGTTAAETASASHSASVSKSFVSGSLGSYKGRPLMMPILRDLSVQERVQALGQVDSFVGGLDGRSGVDESDFQSYRASLATGNDGSGLGSLRIHGGIGSVGGGLDALSYSGTPRSFTDHSPPLTGAEWTRKKREDFVVKRQQERQIRESSRAQKKAPVA</sequence>